<evidence type="ECO:0000256" key="1">
    <source>
        <dbReference type="SAM" id="MobiDB-lite"/>
    </source>
</evidence>
<sequence length="25" mass="3094">MFKRKNKKYNEENDSLIYDSNNNND</sequence>
<name>Q7RLH1_PLAYO</name>
<accession>Q7RLH1</accession>
<dbReference type="EMBL" id="AABL01000705">
    <property type="protein sequence ID" value="EAA22035.1"/>
    <property type="molecule type" value="Genomic_DNA"/>
</dbReference>
<evidence type="ECO:0000313" key="2">
    <source>
        <dbReference type="EMBL" id="EAA22035.1"/>
    </source>
</evidence>
<dbReference type="PaxDb" id="73239-Q7RLH1"/>
<organism evidence="2 3">
    <name type="scientific">Plasmodium yoelii yoelii</name>
    <dbReference type="NCBI Taxonomy" id="73239"/>
    <lineage>
        <taxon>Eukaryota</taxon>
        <taxon>Sar</taxon>
        <taxon>Alveolata</taxon>
        <taxon>Apicomplexa</taxon>
        <taxon>Aconoidasida</taxon>
        <taxon>Haemosporida</taxon>
        <taxon>Plasmodiidae</taxon>
        <taxon>Plasmodium</taxon>
        <taxon>Plasmodium (Vinckeia)</taxon>
    </lineage>
</organism>
<feature type="region of interest" description="Disordered" evidence="1">
    <location>
        <begin position="1"/>
        <end position="25"/>
    </location>
</feature>
<evidence type="ECO:0000313" key="3">
    <source>
        <dbReference type="Proteomes" id="UP000008553"/>
    </source>
</evidence>
<dbReference type="AlphaFoldDB" id="Q7RLH1"/>
<protein>
    <submittedName>
        <fullName evidence="2">Uncharacterized protein</fullName>
    </submittedName>
</protein>
<dbReference type="Proteomes" id="UP000008553">
    <property type="component" value="Unassembled WGS sequence"/>
</dbReference>
<comment type="caution">
    <text evidence="2">The sequence shown here is derived from an EMBL/GenBank/DDBJ whole genome shotgun (WGS) entry which is preliminary data.</text>
</comment>
<reference evidence="2 3" key="1">
    <citation type="journal article" date="2002" name="Nature">
        <title>Genome sequence and comparative analysis of the model rodent malaria parasite Plasmodium yoelii yoelii.</title>
        <authorList>
            <person name="Carlton J.M."/>
            <person name="Angiuoli S.V."/>
            <person name="Suh B.B."/>
            <person name="Kooij T.W."/>
            <person name="Pertea M."/>
            <person name="Silva J.C."/>
            <person name="Ermolaeva M.D."/>
            <person name="Allen J.E."/>
            <person name="Selengut J.D."/>
            <person name="Koo H.L."/>
            <person name="Peterson J.D."/>
            <person name="Pop M."/>
            <person name="Kosack D.S."/>
            <person name="Shumway M.F."/>
            <person name="Bidwell S.L."/>
            <person name="Shallom S.J."/>
            <person name="van Aken S.E."/>
            <person name="Riedmuller S.B."/>
            <person name="Feldblyum T.V."/>
            <person name="Cho J.K."/>
            <person name="Quackenbush J."/>
            <person name="Sedegah M."/>
            <person name="Shoaibi A."/>
            <person name="Cummings L.M."/>
            <person name="Florens L."/>
            <person name="Yates J.R."/>
            <person name="Raine J.D."/>
            <person name="Sinden R.E."/>
            <person name="Harris M.A."/>
            <person name="Cunningham D.A."/>
            <person name="Preiser P.R."/>
            <person name="Bergman L.W."/>
            <person name="Vaidya A.B."/>
            <person name="van Lin L.H."/>
            <person name="Janse C.J."/>
            <person name="Waters A.P."/>
            <person name="Smith H.O."/>
            <person name="White O.R."/>
            <person name="Salzberg S.L."/>
            <person name="Venter J.C."/>
            <person name="Fraser C.M."/>
            <person name="Hoffman S.L."/>
            <person name="Gardner M.J."/>
            <person name="Carucci D.J."/>
        </authorList>
    </citation>
    <scope>NUCLEOTIDE SEQUENCE [LARGE SCALE GENOMIC DNA]</scope>
    <source>
        <strain evidence="2 3">17XNL</strain>
    </source>
</reference>
<keyword evidence="3" id="KW-1185">Reference proteome</keyword>
<dbReference type="InParanoid" id="Q7RLH1"/>
<gene>
    <name evidence="2" type="ORF">PY02571</name>
</gene>
<proteinExistence type="predicted"/>